<protein>
    <recommendedName>
        <fullName evidence="6">THAP-type domain-containing protein</fullName>
    </recommendedName>
</protein>
<comment type="caution">
    <text evidence="7">The sequence shown here is derived from an EMBL/GenBank/DDBJ whole genome shotgun (WGS) entry which is preliminary data.</text>
</comment>
<keyword evidence="2 5" id="KW-0863">Zinc-finger</keyword>
<evidence type="ECO:0000256" key="5">
    <source>
        <dbReference type="PROSITE-ProRule" id="PRU00309"/>
    </source>
</evidence>
<keyword evidence="8" id="KW-1185">Reference proteome</keyword>
<keyword evidence="3" id="KW-0862">Zinc</keyword>
<organism evidence="7 8">
    <name type="scientific">Henosepilachna vigintioctopunctata</name>
    <dbReference type="NCBI Taxonomy" id="420089"/>
    <lineage>
        <taxon>Eukaryota</taxon>
        <taxon>Metazoa</taxon>
        <taxon>Ecdysozoa</taxon>
        <taxon>Arthropoda</taxon>
        <taxon>Hexapoda</taxon>
        <taxon>Insecta</taxon>
        <taxon>Pterygota</taxon>
        <taxon>Neoptera</taxon>
        <taxon>Endopterygota</taxon>
        <taxon>Coleoptera</taxon>
        <taxon>Polyphaga</taxon>
        <taxon>Cucujiformia</taxon>
        <taxon>Coccinelloidea</taxon>
        <taxon>Coccinellidae</taxon>
        <taxon>Epilachninae</taxon>
        <taxon>Epilachnini</taxon>
        <taxon>Henosepilachna</taxon>
    </lineage>
</organism>
<evidence type="ECO:0000313" key="8">
    <source>
        <dbReference type="Proteomes" id="UP001431783"/>
    </source>
</evidence>
<accession>A0AAW1VBR3</accession>
<gene>
    <name evidence="7" type="ORF">WA026_022280</name>
</gene>
<reference evidence="7 8" key="1">
    <citation type="submission" date="2023-03" db="EMBL/GenBank/DDBJ databases">
        <title>Genome insight into feeding habits of ladybird beetles.</title>
        <authorList>
            <person name="Li H.-S."/>
            <person name="Huang Y.-H."/>
            <person name="Pang H."/>
        </authorList>
    </citation>
    <scope>NUCLEOTIDE SEQUENCE [LARGE SCALE GENOMIC DNA]</scope>
    <source>
        <strain evidence="7">SYSU_2023b</strain>
        <tissue evidence="7">Whole body</tissue>
    </source>
</reference>
<evidence type="ECO:0000256" key="4">
    <source>
        <dbReference type="ARBA" id="ARBA00023125"/>
    </source>
</evidence>
<feature type="domain" description="THAP-type" evidence="6">
    <location>
        <begin position="1"/>
        <end position="91"/>
    </location>
</feature>
<keyword evidence="4 5" id="KW-0238">DNA-binding</keyword>
<dbReference type="EMBL" id="JARQZJ010000139">
    <property type="protein sequence ID" value="KAK9892819.1"/>
    <property type="molecule type" value="Genomic_DNA"/>
</dbReference>
<evidence type="ECO:0000256" key="1">
    <source>
        <dbReference type="ARBA" id="ARBA00022723"/>
    </source>
</evidence>
<keyword evidence="1" id="KW-0479">Metal-binding</keyword>
<dbReference type="PROSITE" id="PS50950">
    <property type="entry name" value="ZF_THAP"/>
    <property type="match status" value="1"/>
</dbReference>
<dbReference type="InterPro" id="IPR006612">
    <property type="entry name" value="THAP_Znf"/>
</dbReference>
<dbReference type="Pfam" id="PF05485">
    <property type="entry name" value="THAP"/>
    <property type="match status" value="1"/>
</dbReference>
<dbReference type="Proteomes" id="UP001431783">
    <property type="component" value="Unassembled WGS sequence"/>
</dbReference>
<dbReference type="SMART" id="SM00980">
    <property type="entry name" value="THAP"/>
    <property type="match status" value="1"/>
</dbReference>
<name>A0AAW1VBR3_9CUCU</name>
<dbReference type="AlphaFoldDB" id="A0AAW1VBR3"/>
<evidence type="ECO:0000259" key="6">
    <source>
        <dbReference type="PROSITE" id="PS50950"/>
    </source>
</evidence>
<dbReference type="GO" id="GO:0008270">
    <property type="term" value="F:zinc ion binding"/>
    <property type="evidence" value="ECO:0007669"/>
    <property type="project" value="UniProtKB-KW"/>
</dbReference>
<evidence type="ECO:0000256" key="2">
    <source>
        <dbReference type="ARBA" id="ARBA00022771"/>
    </source>
</evidence>
<proteinExistence type="predicted"/>
<evidence type="ECO:0000313" key="7">
    <source>
        <dbReference type="EMBL" id="KAK9892819.1"/>
    </source>
</evidence>
<dbReference type="GO" id="GO:0003677">
    <property type="term" value="F:DNA binding"/>
    <property type="evidence" value="ECO:0007669"/>
    <property type="project" value="UniProtKB-UniRule"/>
</dbReference>
<dbReference type="SUPFAM" id="SSF57716">
    <property type="entry name" value="Glucocorticoid receptor-like (DNA-binding domain)"/>
    <property type="match status" value="1"/>
</dbReference>
<evidence type="ECO:0000256" key="3">
    <source>
        <dbReference type="ARBA" id="ARBA00022833"/>
    </source>
</evidence>
<sequence>MSYKWCAVPKCTNTSLKTPEKLFVSVPKNVEVRRKWLQLSRRDHNDIANRTNIFLCEDHFDMENDMANYYHYKMGFSQKIILKDKVLPSKFHCQPDRIKRMCDAGTPRSAFVKRQRMELVKQCKDIHQPTLTNDEHTATVVETCTKELSQKCDKSTLTEHVVTVTSTV</sequence>